<evidence type="ECO:0000313" key="2">
    <source>
        <dbReference type="EMBL" id="OAE24865.1"/>
    </source>
</evidence>
<proteinExistence type="predicted"/>
<keyword evidence="3" id="KW-1185">Reference proteome</keyword>
<dbReference type="Pfam" id="PF04248">
    <property type="entry name" value="NTP_transf_9"/>
    <property type="match status" value="1"/>
</dbReference>
<dbReference type="InterPro" id="IPR007361">
    <property type="entry name" value="DUF427"/>
</dbReference>
<name>A0A176VXI3_MARPO</name>
<evidence type="ECO:0000259" key="1">
    <source>
        <dbReference type="Pfam" id="PF04248"/>
    </source>
</evidence>
<gene>
    <name evidence="2" type="ORF">AXG93_2931s1070</name>
</gene>
<organism evidence="2 3">
    <name type="scientific">Marchantia polymorpha subsp. ruderalis</name>
    <dbReference type="NCBI Taxonomy" id="1480154"/>
    <lineage>
        <taxon>Eukaryota</taxon>
        <taxon>Viridiplantae</taxon>
        <taxon>Streptophyta</taxon>
        <taxon>Embryophyta</taxon>
        <taxon>Marchantiophyta</taxon>
        <taxon>Marchantiopsida</taxon>
        <taxon>Marchantiidae</taxon>
        <taxon>Marchantiales</taxon>
        <taxon>Marchantiaceae</taxon>
        <taxon>Marchantia</taxon>
    </lineage>
</organism>
<dbReference type="Proteomes" id="UP000077202">
    <property type="component" value="Unassembled WGS sequence"/>
</dbReference>
<accession>A0A176VXI3</accession>
<comment type="caution">
    <text evidence="2">The sequence shown here is derived from an EMBL/GenBank/DDBJ whole genome shotgun (WGS) entry which is preliminary data.</text>
</comment>
<reference evidence="2" key="1">
    <citation type="submission" date="2016-03" db="EMBL/GenBank/DDBJ databases">
        <title>Mechanisms controlling the formation of the plant cell surface in tip-growing cells are functionally conserved among land plants.</title>
        <authorList>
            <person name="Honkanen S."/>
            <person name="Jones V.A."/>
            <person name="Morieri G."/>
            <person name="Champion C."/>
            <person name="Hetherington A.J."/>
            <person name="Kelly S."/>
            <person name="Saint-Marcoux D."/>
            <person name="Proust H."/>
            <person name="Prescott H."/>
            <person name="Dolan L."/>
        </authorList>
    </citation>
    <scope>NUCLEOTIDE SEQUENCE [LARGE SCALE GENOMIC DNA]</scope>
    <source>
        <tissue evidence="2">Whole gametophyte</tissue>
    </source>
</reference>
<dbReference type="AlphaFoldDB" id="A0A176VXI3"/>
<dbReference type="Gene3D" id="2.170.150.40">
    <property type="entry name" value="Domain of unknown function (DUF427)"/>
    <property type="match status" value="1"/>
</dbReference>
<protein>
    <recommendedName>
        <fullName evidence="1">DUF427 domain-containing protein</fullName>
    </recommendedName>
</protein>
<dbReference type="PANTHER" id="PTHR43058:SF1">
    <property type="entry name" value="DUF427 DOMAIN-CONTAINING PROTEIN"/>
    <property type="match status" value="1"/>
</dbReference>
<evidence type="ECO:0000313" key="3">
    <source>
        <dbReference type="Proteomes" id="UP000077202"/>
    </source>
</evidence>
<sequence>MAGVYMGQAAQVRFSCSAFATVSSRNRAHQFADTFVIHTSHLCGRSGDRNPNSYTESLRIRRTQRVDFSRWSYKGEAWDRFSLSKHSRGLRASTTVMAAVTREPVGPGQESVWDYPRPPALEKVAEKIKILFNGEKIAETTNAYRVLETSHPPGVAWKRRHAALCFQTTIPLVMSAGGPQETLSQTALSLSRLSRNDSVTLVSNDPILWPQHRALISTTGVFVYYIPATDVTMEHLSKAAGSSHCEWKGDATWWTLTVGAKTAENVAWSYETPTEAFLPVKGYLAFYAGPMDACYVGEEQAQPQPGNFYGGWVTSKIVGPFKGGPGSWGW</sequence>
<dbReference type="PANTHER" id="PTHR43058">
    <property type="entry name" value="SLR0655 PROTEIN"/>
    <property type="match status" value="1"/>
</dbReference>
<feature type="domain" description="DUF427" evidence="1">
    <location>
        <begin position="218"/>
        <end position="288"/>
    </location>
</feature>
<dbReference type="EMBL" id="LVLJ01002458">
    <property type="protein sequence ID" value="OAE24865.1"/>
    <property type="molecule type" value="Genomic_DNA"/>
</dbReference>
<dbReference type="InterPro" id="IPR038694">
    <property type="entry name" value="DUF427_sf"/>
</dbReference>